<accession>I4C1L3</accession>
<evidence type="ECO:0000259" key="10">
    <source>
        <dbReference type="Pfam" id="PF00593"/>
    </source>
</evidence>
<dbReference type="GO" id="GO:0044718">
    <property type="term" value="P:siderophore transmembrane transport"/>
    <property type="evidence" value="ECO:0007669"/>
    <property type="project" value="TreeGrafter"/>
</dbReference>
<dbReference type="KEGG" id="dti:Desti_0728"/>
<gene>
    <name evidence="12" type="ordered locus">Desti_0728</name>
</gene>
<organism evidence="12 13">
    <name type="scientific">Desulfomonile tiedjei (strain ATCC 49306 / DSM 6799 / DCB-1)</name>
    <dbReference type="NCBI Taxonomy" id="706587"/>
    <lineage>
        <taxon>Bacteria</taxon>
        <taxon>Pseudomonadati</taxon>
        <taxon>Thermodesulfobacteriota</taxon>
        <taxon>Desulfomonilia</taxon>
        <taxon>Desulfomonilales</taxon>
        <taxon>Desulfomonilaceae</taxon>
        <taxon>Desulfomonile</taxon>
    </lineage>
</organism>
<evidence type="ECO:0000313" key="13">
    <source>
        <dbReference type="Proteomes" id="UP000006055"/>
    </source>
</evidence>
<dbReference type="Gene3D" id="2.170.130.10">
    <property type="entry name" value="TonB-dependent receptor, plug domain"/>
    <property type="match status" value="1"/>
</dbReference>
<dbReference type="GO" id="GO:0009279">
    <property type="term" value="C:cell outer membrane"/>
    <property type="evidence" value="ECO:0007669"/>
    <property type="project" value="UniProtKB-SubCell"/>
</dbReference>
<keyword evidence="12" id="KW-0675">Receptor</keyword>
<keyword evidence="5 9" id="KW-0798">TonB box</keyword>
<evidence type="ECO:0000256" key="6">
    <source>
        <dbReference type="ARBA" id="ARBA00023136"/>
    </source>
</evidence>
<dbReference type="InterPro" id="IPR037066">
    <property type="entry name" value="Plug_dom_sf"/>
</dbReference>
<dbReference type="Gene3D" id="2.40.170.20">
    <property type="entry name" value="TonB-dependent receptor, beta-barrel domain"/>
    <property type="match status" value="1"/>
</dbReference>
<dbReference type="Pfam" id="PF07715">
    <property type="entry name" value="Plug"/>
    <property type="match status" value="1"/>
</dbReference>
<keyword evidence="7 8" id="KW-0998">Cell outer membrane</keyword>
<evidence type="ECO:0000256" key="9">
    <source>
        <dbReference type="RuleBase" id="RU003357"/>
    </source>
</evidence>
<dbReference type="InterPro" id="IPR012910">
    <property type="entry name" value="Plug_dom"/>
</dbReference>
<comment type="subcellular location">
    <subcellularLocation>
        <location evidence="1 8">Cell outer membrane</location>
        <topology evidence="1 8">Multi-pass membrane protein</topology>
    </subcellularLocation>
</comment>
<dbReference type="Pfam" id="PF00593">
    <property type="entry name" value="TonB_dep_Rec_b-barrel"/>
    <property type="match status" value="1"/>
</dbReference>
<dbReference type="PATRIC" id="fig|706587.4.peg.824"/>
<dbReference type="InterPro" id="IPR039426">
    <property type="entry name" value="TonB-dep_rcpt-like"/>
</dbReference>
<keyword evidence="2 8" id="KW-0813">Transport</keyword>
<evidence type="ECO:0000256" key="1">
    <source>
        <dbReference type="ARBA" id="ARBA00004571"/>
    </source>
</evidence>
<reference evidence="13" key="1">
    <citation type="submission" date="2012-06" db="EMBL/GenBank/DDBJ databases">
        <title>Complete sequence of chromosome of Desulfomonile tiedjei DSM 6799.</title>
        <authorList>
            <person name="Lucas S."/>
            <person name="Copeland A."/>
            <person name="Lapidus A."/>
            <person name="Glavina del Rio T."/>
            <person name="Dalin E."/>
            <person name="Tice H."/>
            <person name="Bruce D."/>
            <person name="Goodwin L."/>
            <person name="Pitluck S."/>
            <person name="Peters L."/>
            <person name="Ovchinnikova G."/>
            <person name="Zeytun A."/>
            <person name="Lu M."/>
            <person name="Kyrpides N."/>
            <person name="Mavromatis K."/>
            <person name="Ivanova N."/>
            <person name="Brettin T."/>
            <person name="Detter J.C."/>
            <person name="Han C."/>
            <person name="Larimer F."/>
            <person name="Land M."/>
            <person name="Hauser L."/>
            <person name="Markowitz V."/>
            <person name="Cheng J.-F."/>
            <person name="Hugenholtz P."/>
            <person name="Woyke T."/>
            <person name="Wu D."/>
            <person name="Spring S."/>
            <person name="Schroeder M."/>
            <person name="Brambilla E."/>
            <person name="Klenk H.-P."/>
            <person name="Eisen J.A."/>
        </authorList>
    </citation>
    <scope>NUCLEOTIDE SEQUENCE [LARGE SCALE GENOMIC DNA]</scope>
    <source>
        <strain evidence="13">ATCC 49306 / DSM 6799 / DCB-1</strain>
    </source>
</reference>
<evidence type="ECO:0000256" key="8">
    <source>
        <dbReference type="PROSITE-ProRule" id="PRU01360"/>
    </source>
</evidence>
<evidence type="ECO:0000313" key="12">
    <source>
        <dbReference type="EMBL" id="AFM23454.1"/>
    </source>
</evidence>
<dbReference type="AlphaFoldDB" id="I4C1L3"/>
<evidence type="ECO:0000256" key="5">
    <source>
        <dbReference type="ARBA" id="ARBA00023077"/>
    </source>
</evidence>
<dbReference type="PANTHER" id="PTHR30069">
    <property type="entry name" value="TONB-DEPENDENT OUTER MEMBRANE RECEPTOR"/>
    <property type="match status" value="1"/>
</dbReference>
<keyword evidence="4 8" id="KW-0812">Transmembrane</keyword>
<dbReference type="PROSITE" id="PS52016">
    <property type="entry name" value="TONB_DEPENDENT_REC_3"/>
    <property type="match status" value="1"/>
</dbReference>
<dbReference type="Proteomes" id="UP000006055">
    <property type="component" value="Chromosome"/>
</dbReference>
<evidence type="ECO:0000256" key="3">
    <source>
        <dbReference type="ARBA" id="ARBA00022452"/>
    </source>
</evidence>
<dbReference type="GO" id="GO:0015344">
    <property type="term" value="F:siderophore uptake transmembrane transporter activity"/>
    <property type="evidence" value="ECO:0007669"/>
    <property type="project" value="TreeGrafter"/>
</dbReference>
<sequence>MRAESMPAQVSVLTSQDIQRLNVRNYSDLFSTIPGVNAYTIGQGQATHSFSFRGFSGAGGADVAIFIDGVPQNTPSTYQGSTGLSEISWLPPEAIERIEVIKGPFSALYGDFAMAGVINIITKKSQPSPSLDSYGGSFGAFRALGVLSRDTWVPTPYLVDEYYRIDGYRDNSQLGSFSSFNKFSLPIAGGILSLRYNYYKAKWGAPGYLVINDVKRGLVSRRRAYNVTDGGDQRRQEIVLNYAPLCGERGLYATAYVDIWDILRLNDLQSTGYQAAREDKRTYWGGRIYYNMVFGDVASLTAGGETRLDIASPQDHRTDGNRQYTSTNYYYDLKLSNWAWFLQGQIKPADKLKIVGGVRGDYFKMDAQNLTRPQNSGTGFPQIISPKIGAVLTPTKDFNIFGNVGFGFRSPSYLEVSPYSATSQKNFDLEPAKIDTGDVGFNVALFGNLYFAAAYYHTITQREIRLVNNVPTNIGDTLRKGYEIEAKFYPSRDVSVFASYDWVDATVINPARAGQVLVTRVPEHIIKGGIQIQRDFGFSRRLVADAYYQYTSGFPNYSGTSAVPIFGPDYDVYNFKLTYEGNGWSSYATARYQPREFSAPITFVLNNQMTFGPEPKWDLTSGLSYTF</sequence>
<dbReference type="eggNOG" id="COG4771">
    <property type="taxonomic scope" value="Bacteria"/>
</dbReference>
<evidence type="ECO:0000256" key="7">
    <source>
        <dbReference type="ARBA" id="ARBA00023237"/>
    </source>
</evidence>
<evidence type="ECO:0000256" key="2">
    <source>
        <dbReference type="ARBA" id="ARBA00022448"/>
    </source>
</evidence>
<name>I4C1L3_DESTA</name>
<dbReference type="STRING" id="706587.Desti_0728"/>
<proteinExistence type="inferred from homology"/>
<evidence type="ECO:0000259" key="11">
    <source>
        <dbReference type="Pfam" id="PF07715"/>
    </source>
</evidence>
<dbReference type="HOGENOM" id="CLU_407554_0_0_7"/>
<comment type="similarity">
    <text evidence="8 9">Belongs to the TonB-dependent receptor family.</text>
</comment>
<dbReference type="InterPro" id="IPR000531">
    <property type="entry name" value="Beta-barrel_TonB"/>
</dbReference>
<feature type="domain" description="TonB-dependent receptor-like beta-barrel" evidence="10">
    <location>
        <begin position="196"/>
        <end position="585"/>
    </location>
</feature>
<dbReference type="EMBL" id="CP003360">
    <property type="protein sequence ID" value="AFM23454.1"/>
    <property type="molecule type" value="Genomic_DNA"/>
</dbReference>
<evidence type="ECO:0000256" key="4">
    <source>
        <dbReference type="ARBA" id="ARBA00022692"/>
    </source>
</evidence>
<keyword evidence="3 8" id="KW-1134">Transmembrane beta strand</keyword>
<feature type="domain" description="TonB-dependent receptor plug" evidence="11">
    <location>
        <begin position="4"/>
        <end position="117"/>
    </location>
</feature>
<dbReference type="InterPro" id="IPR036942">
    <property type="entry name" value="Beta-barrel_TonB_sf"/>
</dbReference>
<keyword evidence="13" id="KW-1185">Reference proteome</keyword>
<protein>
    <submittedName>
        <fullName evidence="12">Outer membrane receptor for ferrienterochelin and colicins</fullName>
    </submittedName>
</protein>
<dbReference type="PANTHER" id="PTHR30069:SF28">
    <property type="entry name" value="TONB-DEPENDENT RECEPTOR YNCD-RELATED"/>
    <property type="match status" value="1"/>
</dbReference>
<dbReference type="SUPFAM" id="SSF56935">
    <property type="entry name" value="Porins"/>
    <property type="match status" value="1"/>
</dbReference>
<keyword evidence="6 8" id="KW-0472">Membrane</keyword>